<dbReference type="PANTHER" id="PTHR13887">
    <property type="entry name" value="GLUTATHIONE S-TRANSFERASE KAPPA"/>
    <property type="match status" value="1"/>
</dbReference>
<dbReference type="InterPro" id="IPR036249">
    <property type="entry name" value="Thioredoxin-like_sf"/>
</dbReference>
<organism evidence="5 6">
    <name type="scientific">Roseovarius lutimaris</name>
    <dbReference type="NCBI Taxonomy" id="1005928"/>
    <lineage>
        <taxon>Bacteria</taxon>
        <taxon>Pseudomonadati</taxon>
        <taxon>Pseudomonadota</taxon>
        <taxon>Alphaproteobacteria</taxon>
        <taxon>Rhodobacterales</taxon>
        <taxon>Roseobacteraceae</taxon>
        <taxon>Roseovarius</taxon>
    </lineage>
</organism>
<dbReference type="STRING" id="1005928.SAMN04487859_11794"/>
<accession>A0A1I5EW72</accession>
<dbReference type="OrthoDB" id="8478320at2"/>
<gene>
    <name evidence="5" type="ORF">SAMN04487859_11794</name>
</gene>
<dbReference type="Pfam" id="PF13462">
    <property type="entry name" value="Thioredoxin_4"/>
    <property type="match status" value="1"/>
</dbReference>
<dbReference type="InterPro" id="IPR013766">
    <property type="entry name" value="Thioredoxin_domain"/>
</dbReference>
<name>A0A1I5EW72_9RHOB</name>
<comment type="function">
    <text evidence="1">May be required for disulfide bond formation in some proteins.</text>
</comment>
<dbReference type="EMBL" id="FOVP01000017">
    <property type="protein sequence ID" value="SFO15778.1"/>
    <property type="molecule type" value="Genomic_DNA"/>
</dbReference>
<comment type="similarity">
    <text evidence="2">Belongs to the thioredoxin family. DsbA subfamily.</text>
</comment>
<dbReference type="Proteomes" id="UP000198599">
    <property type="component" value="Unassembled WGS sequence"/>
</dbReference>
<evidence type="ECO:0000313" key="6">
    <source>
        <dbReference type="Proteomes" id="UP000198599"/>
    </source>
</evidence>
<dbReference type="RefSeq" id="WP_092840809.1">
    <property type="nucleotide sequence ID" value="NZ_FOVP01000017.1"/>
</dbReference>
<evidence type="ECO:0000256" key="3">
    <source>
        <dbReference type="SAM" id="SignalP"/>
    </source>
</evidence>
<protein>
    <submittedName>
        <fullName evidence="5">Thioredoxin</fullName>
    </submittedName>
</protein>
<dbReference type="PANTHER" id="PTHR13887:SF56">
    <property type="entry name" value="THIOREDOXIN-LIKE REDUCTASE RV2466C"/>
    <property type="match status" value="1"/>
</dbReference>
<sequence length="221" mass="24031">MNKLIAIGAVGLAVATGAAFWGSTGSTPNAELPLGAVSAQEAADVDTSGIVEMTLGAESSKVTIVEYASFTCPHCANFHKGPFKELKAEYLDTDKVTFIYRDVYFDRFGLWASMVARCAGPEKFFGISDMIYNQQREWTDGEPVKIADNLRRIGKVAGIAPDQVEACLNDSEKAKALVAWYQKNAEADDVNSTPTLVINGKKYNNMNYADLKAIIDEKLAE</sequence>
<feature type="signal peptide" evidence="3">
    <location>
        <begin position="1"/>
        <end position="21"/>
    </location>
</feature>
<dbReference type="AlphaFoldDB" id="A0A1I5EW72"/>
<proteinExistence type="inferred from homology"/>
<dbReference type="Gene3D" id="3.40.30.10">
    <property type="entry name" value="Glutaredoxin"/>
    <property type="match status" value="1"/>
</dbReference>
<reference evidence="6" key="1">
    <citation type="submission" date="2016-10" db="EMBL/GenBank/DDBJ databases">
        <authorList>
            <person name="Varghese N."/>
            <person name="Submissions S."/>
        </authorList>
    </citation>
    <scope>NUCLEOTIDE SEQUENCE [LARGE SCALE GENOMIC DNA]</scope>
    <source>
        <strain evidence="6">DSM 28463</strain>
    </source>
</reference>
<evidence type="ECO:0000256" key="1">
    <source>
        <dbReference type="ARBA" id="ARBA00003565"/>
    </source>
</evidence>
<feature type="domain" description="Thioredoxin" evidence="4">
    <location>
        <begin position="32"/>
        <end position="220"/>
    </location>
</feature>
<keyword evidence="6" id="KW-1185">Reference proteome</keyword>
<feature type="chain" id="PRO_5011693720" evidence="3">
    <location>
        <begin position="22"/>
        <end position="221"/>
    </location>
</feature>
<evidence type="ECO:0000313" key="5">
    <source>
        <dbReference type="EMBL" id="SFO15778.1"/>
    </source>
</evidence>
<evidence type="ECO:0000256" key="2">
    <source>
        <dbReference type="ARBA" id="ARBA00005791"/>
    </source>
</evidence>
<dbReference type="SUPFAM" id="SSF52833">
    <property type="entry name" value="Thioredoxin-like"/>
    <property type="match status" value="1"/>
</dbReference>
<dbReference type="PROSITE" id="PS51352">
    <property type="entry name" value="THIOREDOXIN_2"/>
    <property type="match status" value="1"/>
</dbReference>
<keyword evidence="3" id="KW-0732">Signal</keyword>
<evidence type="ECO:0000259" key="4">
    <source>
        <dbReference type="PROSITE" id="PS51352"/>
    </source>
</evidence>
<dbReference type="InterPro" id="IPR012336">
    <property type="entry name" value="Thioredoxin-like_fold"/>
</dbReference>